<accession>B5DC68</accession>
<protein>
    <submittedName>
        <fullName evidence="1">Photosynthetic reaction centre M subunit</fullName>
    </submittedName>
</protein>
<gene>
    <name evidence="1" type="primary">pufM</name>
</gene>
<evidence type="ECO:0000313" key="1">
    <source>
        <dbReference type="EMBL" id="CAQ16397.1"/>
    </source>
</evidence>
<name>B5DC68_9PROT</name>
<organism evidence="1">
    <name type="scientific">uncultured Alphaproteobacteria bacterium</name>
    <dbReference type="NCBI Taxonomy" id="91750"/>
    <lineage>
        <taxon>Bacteria</taxon>
        <taxon>Pseudomonadati</taxon>
        <taxon>Pseudomonadota</taxon>
        <taxon>Alphaproteobacteria</taxon>
        <taxon>environmental samples</taxon>
    </lineage>
</organism>
<sequence>MDRTCRSCLRRVCDLHHRDEHVGECRLEPDPVRPPAVLAFAGAASTRIRLLALRAFGKRRLVDPCRRIPDDFDHPMMGANLPQSACSGHGLSRLLGLCFGDLSLPRARLHPPDDDGQLVGSGALRDLPTPGLDGSFLDPLRQPVLQSVPRAIDRVPVWLDPAVCDARCDDPCGHTLWR</sequence>
<dbReference type="EMBL" id="AM944065">
    <property type="protein sequence ID" value="CAQ16397.1"/>
    <property type="molecule type" value="Genomic_DNA"/>
</dbReference>
<reference evidence="1" key="1">
    <citation type="submission" date="2008-02" db="EMBL/GenBank/DDBJ databases">
        <title>Genetic diversity of Purple bacteria of two marine habitats of India.</title>
        <authorList>
            <person name="Anil Kumar P."/>
            <person name="Srinivas T.N.R."/>
            <person name="Sasikala C."/>
            <person name="Ramana C.V."/>
        </authorList>
    </citation>
    <scope>NUCLEOTIDE SEQUENCE</scope>
</reference>
<proteinExistence type="predicted"/>
<dbReference type="AlphaFoldDB" id="B5DC68"/>